<feature type="compositionally biased region" description="Basic residues" evidence="1">
    <location>
        <begin position="1"/>
        <end position="11"/>
    </location>
</feature>
<gene>
    <name evidence="2" type="ORF">CTEN210_13756</name>
</gene>
<feature type="compositionally biased region" description="Polar residues" evidence="1">
    <location>
        <begin position="676"/>
        <end position="688"/>
    </location>
</feature>
<feature type="compositionally biased region" description="Acidic residues" evidence="1">
    <location>
        <begin position="527"/>
        <end position="537"/>
    </location>
</feature>
<feature type="compositionally biased region" description="Low complexity" evidence="1">
    <location>
        <begin position="167"/>
        <end position="178"/>
    </location>
</feature>
<feature type="compositionally biased region" description="Basic and acidic residues" evidence="1">
    <location>
        <begin position="125"/>
        <end position="134"/>
    </location>
</feature>
<organism evidence="2 3">
    <name type="scientific">Chaetoceros tenuissimus</name>
    <dbReference type="NCBI Taxonomy" id="426638"/>
    <lineage>
        <taxon>Eukaryota</taxon>
        <taxon>Sar</taxon>
        <taxon>Stramenopiles</taxon>
        <taxon>Ochrophyta</taxon>
        <taxon>Bacillariophyta</taxon>
        <taxon>Coscinodiscophyceae</taxon>
        <taxon>Chaetocerotophycidae</taxon>
        <taxon>Chaetocerotales</taxon>
        <taxon>Chaetocerotaceae</taxon>
        <taxon>Chaetoceros</taxon>
    </lineage>
</organism>
<feature type="compositionally biased region" description="Polar residues" evidence="1">
    <location>
        <begin position="140"/>
        <end position="159"/>
    </location>
</feature>
<feature type="region of interest" description="Disordered" evidence="1">
    <location>
        <begin position="520"/>
        <end position="553"/>
    </location>
</feature>
<proteinExistence type="predicted"/>
<dbReference type="Proteomes" id="UP001054902">
    <property type="component" value="Unassembled WGS sequence"/>
</dbReference>
<feature type="compositionally biased region" description="Low complexity" evidence="1">
    <location>
        <begin position="644"/>
        <end position="655"/>
    </location>
</feature>
<sequence length="778" mass="85244">MPKTRRKVALKPKRDSNNLETDDDAAFLHVDSFRSKGRTQDASNVKKSMKRGKEPSTESVSSTSSILQAVHSSIVKPRKSHSTNNAKINANQNSGRRKSALRDSTNIKKKSIGDEITPKISNRNKGNDRQHPGGDVETLLQPNVFSPTIHSDGKNNASKQFDDESSMDCGSSDSSLLDSEGKETSLDESDIGADEMPRGSTSRREGGKVPKSVDSSTYTMVDSSGCPIVTKKLMEQAQNSKPDNQHVLQVLMSSCNGGKTQTDIESNASSSIHSDMTLRSATIIGANIPLKRHNSKDSALTMPAELGELEDCAQTQLTKDQSIITYVQTRDENVGATITHPRLPPGYQARVSRSKGKVYYVHPEHKASWFCPVPIDIDAEIVFDKSPAVSKDFVGNRVAIDSKQSNDTRKVGSDRTFPVQMKNIDQVSRGGANHNLDLDMGKYETVAVHKHGSKPPFTIYEDPTENLHVEEDPSVSKRVEAAVTLVQMNKSSSNNAKSIQANCPDQIKMKQSELPAETIGSEMTDTGNDDPSDEEQSFDFSQGNEQSDEKSVEAYGIDHSKSCEGSENNGIQFDEAMENLSDNGDIESDSSKEGIDDSSHNLLESSSVSATKTAQSKSSRATSASFGSNAHGLDSLSRSEIFSSEQSSISNSQNSPRYLDFESNGERSSLSKIPSFLSRASSPNYGNASSESRLDLHSESSSMSSLDANIDNHLSQCRNLTSHTKNHRRDLYDRLRKMTDPLCSLQRLDEIAAQLRKKKGKKRRRNYASGQRGKRSKL</sequence>
<feature type="compositionally biased region" description="Basic and acidic residues" evidence="1">
    <location>
        <begin position="589"/>
        <end position="599"/>
    </location>
</feature>
<keyword evidence="3" id="KW-1185">Reference proteome</keyword>
<feature type="region of interest" description="Disordered" evidence="1">
    <location>
        <begin position="676"/>
        <end position="704"/>
    </location>
</feature>
<comment type="caution">
    <text evidence="2">The sequence shown here is derived from an EMBL/GenBank/DDBJ whole genome shotgun (WGS) entry which is preliminary data.</text>
</comment>
<dbReference type="EMBL" id="BLLK01000058">
    <property type="protein sequence ID" value="GFH57280.1"/>
    <property type="molecule type" value="Genomic_DNA"/>
</dbReference>
<feature type="region of interest" description="Disordered" evidence="1">
    <location>
        <begin position="1"/>
        <end position="221"/>
    </location>
</feature>
<feature type="region of interest" description="Disordered" evidence="1">
    <location>
        <begin position="644"/>
        <end position="663"/>
    </location>
</feature>
<dbReference type="AlphaFoldDB" id="A0AAD3D692"/>
<reference evidence="2 3" key="1">
    <citation type="journal article" date="2021" name="Sci. Rep.">
        <title>The genome of the diatom Chaetoceros tenuissimus carries an ancient integrated fragment of an extant virus.</title>
        <authorList>
            <person name="Hongo Y."/>
            <person name="Kimura K."/>
            <person name="Takaki Y."/>
            <person name="Yoshida Y."/>
            <person name="Baba S."/>
            <person name="Kobayashi G."/>
            <person name="Nagasaki K."/>
            <person name="Hano T."/>
            <person name="Tomaru Y."/>
        </authorList>
    </citation>
    <scope>NUCLEOTIDE SEQUENCE [LARGE SCALE GENOMIC DNA]</scope>
    <source>
        <strain evidence="2 3">NIES-3715</strain>
    </source>
</reference>
<evidence type="ECO:0000256" key="1">
    <source>
        <dbReference type="SAM" id="MobiDB-lite"/>
    </source>
</evidence>
<evidence type="ECO:0000313" key="2">
    <source>
        <dbReference type="EMBL" id="GFH57280.1"/>
    </source>
</evidence>
<evidence type="ECO:0000313" key="3">
    <source>
        <dbReference type="Proteomes" id="UP001054902"/>
    </source>
</evidence>
<name>A0AAD3D692_9STRA</name>
<feature type="region of interest" description="Disordered" evidence="1">
    <location>
        <begin position="755"/>
        <end position="778"/>
    </location>
</feature>
<feature type="region of interest" description="Disordered" evidence="1">
    <location>
        <begin position="581"/>
        <end position="630"/>
    </location>
</feature>
<feature type="compositionally biased region" description="Low complexity" evidence="1">
    <location>
        <begin position="600"/>
        <end position="609"/>
    </location>
</feature>
<feature type="compositionally biased region" description="Polar residues" evidence="1">
    <location>
        <begin position="82"/>
        <end position="94"/>
    </location>
</feature>
<protein>
    <recommendedName>
        <fullName evidence="4">WW domain-containing protein</fullName>
    </recommendedName>
</protein>
<accession>A0AAD3D692</accession>
<evidence type="ECO:0008006" key="4">
    <source>
        <dbReference type="Google" id="ProtNLM"/>
    </source>
</evidence>
<feature type="compositionally biased region" description="Polar residues" evidence="1">
    <location>
        <begin position="610"/>
        <end position="628"/>
    </location>
</feature>